<name>A0AAD5L231_9CRUS</name>
<feature type="region of interest" description="Disordered" evidence="1">
    <location>
        <begin position="397"/>
        <end position="424"/>
    </location>
</feature>
<dbReference type="PANTHER" id="PTHR47501">
    <property type="entry name" value="TRANSPOSASE-RELATED"/>
    <property type="match status" value="1"/>
</dbReference>
<dbReference type="SUPFAM" id="SSF53098">
    <property type="entry name" value="Ribonuclease H-like"/>
    <property type="match status" value="1"/>
</dbReference>
<comment type="caution">
    <text evidence="3">The sequence shown here is derived from an EMBL/GenBank/DDBJ whole genome shotgun (WGS) entry which is preliminary data.</text>
</comment>
<evidence type="ECO:0000313" key="4">
    <source>
        <dbReference type="Proteomes" id="UP000820818"/>
    </source>
</evidence>
<evidence type="ECO:0000256" key="1">
    <source>
        <dbReference type="SAM" id="MobiDB-lite"/>
    </source>
</evidence>
<dbReference type="AlphaFoldDB" id="A0AAD5L231"/>
<feature type="compositionally biased region" description="Low complexity" evidence="1">
    <location>
        <begin position="400"/>
        <end position="415"/>
    </location>
</feature>
<proteinExistence type="predicted"/>
<gene>
    <name evidence="3" type="ORF">GHT06_019089</name>
</gene>
<accession>A0AAD5L231</accession>
<organism evidence="3 4">
    <name type="scientific">Daphnia sinensis</name>
    <dbReference type="NCBI Taxonomy" id="1820382"/>
    <lineage>
        <taxon>Eukaryota</taxon>
        <taxon>Metazoa</taxon>
        <taxon>Ecdysozoa</taxon>
        <taxon>Arthropoda</taxon>
        <taxon>Crustacea</taxon>
        <taxon>Branchiopoda</taxon>
        <taxon>Diplostraca</taxon>
        <taxon>Cladocera</taxon>
        <taxon>Anomopoda</taxon>
        <taxon>Daphniidae</taxon>
        <taxon>Daphnia</taxon>
        <taxon>Daphnia similis group</taxon>
    </lineage>
</organism>
<evidence type="ECO:0000313" key="3">
    <source>
        <dbReference type="EMBL" id="KAI9553820.1"/>
    </source>
</evidence>
<dbReference type="InterPro" id="IPR008906">
    <property type="entry name" value="HATC_C_dom"/>
</dbReference>
<dbReference type="GO" id="GO:0046983">
    <property type="term" value="F:protein dimerization activity"/>
    <property type="evidence" value="ECO:0007669"/>
    <property type="project" value="InterPro"/>
</dbReference>
<dbReference type="Pfam" id="PF05699">
    <property type="entry name" value="Dimer_Tnp_hAT"/>
    <property type="match status" value="1"/>
</dbReference>
<protein>
    <recommendedName>
        <fullName evidence="2">HAT C-terminal dimerisation domain-containing protein</fullName>
    </recommendedName>
</protein>
<dbReference type="Proteomes" id="UP000820818">
    <property type="component" value="Linkage Group LG8"/>
</dbReference>
<dbReference type="InterPro" id="IPR012337">
    <property type="entry name" value="RNaseH-like_sf"/>
</dbReference>
<dbReference type="EMBL" id="WJBH02000008">
    <property type="protein sequence ID" value="KAI9553820.1"/>
    <property type="molecule type" value="Genomic_DNA"/>
</dbReference>
<keyword evidence="4" id="KW-1185">Reference proteome</keyword>
<dbReference type="PANTHER" id="PTHR47501:SF8">
    <property type="match status" value="1"/>
</dbReference>
<evidence type="ECO:0000259" key="2">
    <source>
        <dbReference type="Pfam" id="PF05699"/>
    </source>
</evidence>
<sequence>MCPEEKKDGSEKPLIVFNESRSNAKRHLWFSHDPDNSLGHEEKWNSANFLIIDVLPLHTVEKPGFRQLLQRVAPNLKLHGRTFYTQLLHTKFHHRRQQLIDALQDSSDAATTIDAWTNHRPSSSAATNEDSLMWSDEEDEEANNHMVYIELGEILEDCYTTQENSAFTLPVHHRCACHLLNLVSKADVEKIDTAFQELRKSTEEKLQKLWNKQSSSSNNSDTIRLYLGQLFILKNETRWNTWYFAIACVVRLLKKKAKAMRKLFDELKIPYFKHEEESYMKEYVKIMKSVTKALDKLQGDKNVGMGFLLPTISVLKANLESLKDKSSIVHCKPLIVGVLNAIHTRFHHMFWENALRLAAISNPMFRLSWLNTEAEINRAQKLLQSEFETYKEDDEEIYVSDSSSDETSSSKSGPSPEKRTKSPEKNFFSKLVNKNAKKQSFHEVDMFLKYCSDLKQLNDYPIIKQIYRRYNVALPSSASVERLFSQGGLIYMPKRLNLSDKHFEMLLFLKVNNKQYTGW</sequence>
<feature type="domain" description="HAT C-terminal dimerisation" evidence="2">
    <location>
        <begin position="456"/>
        <end position="510"/>
    </location>
</feature>
<reference evidence="3 4" key="1">
    <citation type="submission" date="2022-05" db="EMBL/GenBank/DDBJ databases">
        <title>A multi-omics perspective on studying reproductive biology in Daphnia sinensis.</title>
        <authorList>
            <person name="Jia J."/>
        </authorList>
    </citation>
    <scope>NUCLEOTIDE SEQUENCE [LARGE SCALE GENOMIC DNA]</scope>
    <source>
        <strain evidence="3 4">WSL</strain>
    </source>
</reference>